<dbReference type="RefSeq" id="WP_200131484.1">
    <property type="nucleotide sequence ID" value="NZ_JAEHOI010000002.1"/>
</dbReference>
<accession>A0A934QCM4</accession>
<dbReference type="GO" id="GO:0032977">
    <property type="term" value="F:membrane insertase activity"/>
    <property type="evidence" value="ECO:0007669"/>
    <property type="project" value="InterPro"/>
</dbReference>
<dbReference type="GO" id="GO:0015031">
    <property type="term" value="P:protein transport"/>
    <property type="evidence" value="ECO:0007669"/>
    <property type="project" value="UniProtKB-KW"/>
</dbReference>
<dbReference type="CDD" id="cd20070">
    <property type="entry name" value="5TM_YidC_Alb3"/>
    <property type="match status" value="1"/>
</dbReference>
<reference evidence="20" key="1">
    <citation type="submission" date="2020-12" db="EMBL/GenBank/DDBJ databases">
        <title>Leucobacter sp. CAS2, isolated from Chromium sludge.</title>
        <authorList>
            <person name="Xu Z."/>
        </authorList>
    </citation>
    <scope>NUCLEOTIDE SEQUENCE</scope>
    <source>
        <strain evidence="20">CSA2</strain>
    </source>
</reference>
<evidence type="ECO:0000256" key="16">
    <source>
        <dbReference type="RuleBase" id="RU003945"/>
    </source>
</evidence>
<evidence type="ECO:0000256" key="15">
    <source>
        <dbReference type="ARBA" id="ARBA00033342"/>
    </source>
</evidence>
<feature type="transmembrane region" description="Helical" evidence="18">
    <location>
        <begin position="148"/>
        <end position="176"/>
    </location>
</feature>
<feature type="domain" description="Membrane insertase YidC/Oxa/ALB C-terminal" evidence="19">
    <location>
        <begin position="37"/>
        <end position="256"/>
    </location>
</feature>
<comment type="similarity">
    <text evidence="2">Belongs to the OXA1/ALB3/YidC family. Type 1 subfamily.</text>
</comment>
<keyword evidence="8 18" id="KW-1133">Transmembrane helix</keyword>
<dbReference type="PANTHER" id="PTHR12428:SF65">
    <property type="entry name" value="CYTOCHROME C OXIDASE ASSEMBLY PROTEIN COX18, MITOCHONDRIAL"/>
    <property type="match status" value="1"/>
</dbReference>
<evidence type="ECO:0000256" key="3">
    <source>
        <dbReference type="ARBA" id="ARBA00015325"/>
    </source>
</evidence>
<evidence type="ECO:0000256" key="1">
    <source>
        <dbReference type="ARBA" id="ARBA00004651"/>
    </source>
</evidence>
<dbReference type="EMBL" id="JAEHOI010000002">
    <property type="protein sequence ID" value="MBK0421321.1"/>
    <property type="molecule type" value="Genomic_DNA"/>
</dbReference>
<keyword evidence="9 18" id="KW-0472">Membrane</keyword>
<protein>
    <recommendedName>
        <fullName evidence="3">Membrane protein insertase YidC</fullName>
    </recommendedName>
    <alternativeName>
        <fullName evidence="15">Foldase YidC</fullName>
    </alternativeName>
    <alternativeName>
        <fullName evidence="14">Membrane integrase YidC</fullName>
    </alternativeName>
    <alternativeName>
        <fullName evidence="13">Membrane protein YidC</fullName>
    </alternativeName>
</protein>
<dbReference type="Proteomes" id="UP000618733">
    <property type="component" value="Unassembled WGS sequence"/>
</dbReference>
<evidence type="ECO:0000256" key="10">
    <source>
        <dbReference type="ARBA" id="ARBA00023186"/>
    </source>
</evidence>
<dbReference type="PANTHER" id="PTHR12428">
    <property type="entry name" value="OXA1"/>
    <property type="match status" value="1"/>
</dbReference>
<feature type="transmembrane region" description="Helical" evidence="18">
    <location>
        <begin position="30"/>
        <end position="51"/>
    </location>
</feature>
<keyword evidence="4" id="KW-0813">Transport</keyword>
<gene>
    <name evidence="20" type="ORF">JD292_04435</name>
</gene>
<name>A0A934QCM4_9MICO</name>
<comment type="subunit">
    <text evidence="12">Interacts with the Sec translocase complex via SecD. Specifically interacts with transmembrane segments of nascent integral membrane proteins during membrane integration.</text>
</comment>
<evidence type="ECO:0000256" key="14">
    <source>
        <dbReference type="ARBA" id="ARBA00033245"/>
    </source>
</evidence>
<evidence type="ECO:0000256" key="18">
    <source>
        <dbReference type="SAM" id="Phobius"/>
    </source>
</evidence>
<evidence type="ECO:0000256" key="12">
    <source>
        <dbReference type="ARBA" id="ARBA00026028"/>
    </source>
</evidence>
<dbReference type="InterPro" id="IPR028055">
    <property type="entry name" value="YidC/Oxa/ALB_C"/>
</dbReference>
<evidence type="ECO:0000256" key="13">
    <source>
        <dbReference type="ARBA" id="ARBA00031538"/>
    </source>
</evidence>
<dbReference type="InterPro" id="IPR047196">
    <property type="entry name" value="YidC_ALB_C"/>
</dbReference>
<evidence type="ECO:0000256" key="8">
    <source>
        <dbReference type="ARBA" id="ARBA00022989"/>
    </source>
</evidence>
<evidence type="ECO:0000256" key="4">
    <source>
        <dbReference type="ARBA" id="ARBA00022448"/>
    </source>
</evidence>
<feature type="transmembrane region" description="Helical" evidence="18">
    <location>
        <begin position="221"/>
        <end position="242"/>
    </location>
</feature>
<evidence type="ECO:0000256" key="2">
    <source>
        <dbReference type="ARBA" id="ARBA00010527"/>
    </source>
</evidence>
<keyword evidence="6 16" id="KW-0812">Transmembrane</keyword>
<evidence type="ECO:0000256" key="11">
    <source>
        <dbReference type="ARBA" id="ARBA00025034"/>
    </source>
</evidence>
<keyword evidence="21" id="KW-1185">Reference proteome</keyword>
<evidence type="ECO:0000256" key="7">
    <source>
        <dbReference type="ARBA" id="ARBA00022927"/>
    </source>
</evidence>
<evidence type="ECO:0000256" key="17">
    <source>
        <dbReference type="SAM" id="MobiDB-lite"/>
    </source>
</evidence>
<evidence type="ECO:0000313" key="20">
    <source>
        <dbReference type="EMBL" id="MBK0421321.1"/>
    </source>
</evidence>
<feature type="transmembrane region" description="Helical" evidence="18">
    <location>
        <begin position="99"/>
        <end position="122"/>
    </location>
</feature>
<dbReference type="InterPro" id="IPR001708">
    <property type="entry name" value="YidC/ALB3/OXA1/COX18"/>
</dbReference>
<organism evidence="20 21">
    <name type="scientific">Leucobacter edaphi</name>
    <dbReference type="NCBI Taxonomy" id="2796472"/>
    <lineage>
        <taxon>Bacteria</taxon>
        <taxon>Bacillati</taxon>
        <taxon>Actinomycetota</taxon>
        <taxon>Actinomycetes</taxon>
        <taxon>Micrococcales</taxon>
        <taxon>Microbacteriaceae</taxon>
        <taxon>Leucobacter</taxon>
    </lineage>
</organism>
<evidence type="ECO:0000313" key="21">
    <source>
        <dbReference type="Proteomes" id="UP000618733"/>
    </source>
</evidence>
<evidence type="ECO:0000259" key="19">
    <source>
        <dbReference type="Pfam" id="PF02096"/>
    </source>
</evidence>
<dbReference type="GO" id="GO:0051205">
    <property type="term" value="P:protein insertion into membrane"/>
    <property type="evidence" value="ECO:0007669"/>
    <property type="project" value="TreeGrafter"/>
</dbReference>
<sequence length="271" mass="29429">MNIYDFPPIRALISGVYWLVTRLSELLDPLAGSASAALAVIALTIVVRMLLIPVGRSQVRANFARMRLAPKLQELQARYGKNPEVLQRKTMELYREENASPFAGCLPMLAQTPVLMAVYGVFIRPTIDGAPNALLTHDWFGVPLGKSFVGMIGAGVADPITIAVFLGIMIFIALVAQASRKLLATPAPEQATPPPAQNRSSSRDGVPNVQIPPGLIKGMSFLPFMTAVFAAFVPLAAALYLATTTAWTLGERLILTRIYRPREGTETREND</sequence>
<dbReference type="AlphaFoldDB" id="A0A934QCM4"/>
<proteinExistence type="inferred from homology"/>
<dbReference type="NCBIfam" id="TIGR03592">
    <property type="entry name" value="yidC_oxa1_cterm"/>
    <property type="match status" value="1"/>
</dbReference>
<keyword evidence="7" id="KW-0653">Protein transport</keyword>
<feature type="region of interest" description="Disordered" evidence="17">
    <location>
        <begin position="186"/>
        <end position="207"/>
    </location>
</feature>
<dbReference type="GO" id="GO:0005886">
    <property type="term" value="C:plasma membrane"/>
    <property type="evidence" value="ECO:0007669"/>
    <property type="project" value="UniProtKB-SubCell"/>
</dbReference>
<keyword evidence="5" id="KW-1003">Cell membrane</keyword>
<evidence type="ECO:0000256" key="6">
    <source>
        <dbReference type="ARBA" id="ARBA00022692"/>
    </source>
</evidence>
<evidence type="ECO:0000256" key="5">
    <source>
        <dbReference type="ARBA" id="ARBA00022475"/>
    </source>
</evidence>
<keyword evidence="10" id="KW-0143">Chaperone</keyword>
<comment type="function">
    <text evidence="11">Required for the insertion and/or proper folding and/or complex formation of integral membrane proteins into the membrane. Involved in integration of membrane proteins that insert both dependently and independently of the Sec translocase complex, as well as at least some lipoproteins. Aids folding of multispanning membrane proteins.</text>
</comment>
<dbReference type="Pfam" id="PF02096">
    <property type="entry name" value="60KD_IMP"/>
    <property type="match status" value="1"/>
</dbReference>
<evidence type="ECO:0000256" key="9">
    <source>
        <dbReference type="ARBA" id="ARBA00023136"/>
    </source>
</evidence>
<comment type="subcellular location">
    <subcellularLocation>
        <location evidence="1">Cell membrane</location>
        <topology evidence="1">Multi-pass membrane protein</topology>
    </subcellularLocation>
    <subcellularLocation>
        <location evidence="16">Membrane</location>
        <topology evidence="16">Multi-pass membrane protein</topology>
    </subcellularLocation>
</comment>
<comment type="caution">
    <text evidence="20">The sequence shown here is derived from an EMBL/GenBank/DDBJ whole genome shotgun (WGS) entry which is preliminary data.</text>
</comment>